<dbReference type="PRINTS" id="PR01012">
    <property type="entry name" value="NRPEPTIDEYR"/>
</dbReference>
<dbReference type="GO" id="GO:0004983">
    <property type="term" value="F:neuropeptide Y receptor activity"/>
    <property type="evidence" value="ECO:0007669"/>
    <property type="project" value="InterPro"/>
</dbReference>
<dbReference type="InterPro" id="IPR000611">
    <property type="entry name" value="NPY_rcpt"/>
</dbReference>
<feature type="transmembrane region" description="Helical" evidence="10">
    <location>
        <begin position="141"/>
        <end position="164"/>
    </location>
</feature>
<dbReference type="EMBL" id="GEDC01009041">
    <property type="protein sequence ID" value="JAS28257.1"/>
    <property type="molecule type" value="Transcribed_RNA"/>
</dbReference>
<evidence type="ECO:0000256" key="10">
    <source>
        <dbReference type="SAM" id="Phobius"/>
    </source>
</evidence>
<evidence type="ECO:0000256" key="4">
    <source>
        <dbReference type="ARBA" id="ARBA00022989"/>
    </source>
</evidence>
<dbReference type="FunFam" id="1.20.1070.10:FF:000291">
    <property type="entry name" value="Predicted protein"/>
    <property type="match status" value="1"/>
</dbReference>
<reference evidence="13" key="1">
    <citation type="submission" date="2015-12" db="EMBL/GenBank/DDBJ databases">
        <title>De novo transcriptome assembly of four potential Pierce s Disease insect vectors from Arizona vineyards.</title>
        <authorList>
            <person name="Tassone E.E."/>
        </authorList>
    </citation>
    <scope>NUCLEOTIDE SEQUENCE</scope>
</reference>
<gene>
    <name evidence="12" type="ORF">g.12791</name>
    <name evidence="13" type="ORF">g.12793</name>
</gene>
<evidence type="ECO:0000256" key="5">
    <source>
        <dbReference type="ARBA" id="ARBA00023040"/>
    </source>
</evidence>
<dbReference type="CDD" id="cd15392">
    <property type="entry name" value="7tmA_PR4-like"/>
    <property type="match status" value="1"/>
</dbReference>
<accession>A0A1B6DRF1</accession>
<feature type="transmembrane region" description="Helical" evidence="10">
    <location>
        <begin position="241"/>
        <end position="260"/>
    </location>
</feature>
<comment type="similarity">
    <text evidence="2 9">Belongs to the G-protein coupled receptor 1 family.</text>
</comment>
<evidence type="ECO:0000256" key="8">
    <source>
        <dbReference type="ARBA" id="ARBA00023224"/>
    </source>
</evidence>
<dbReference type="Gene3D" id="1.20.1070.10">
    <property type="entry name" value="Rhodopsin 7-helix transmembrane proteins"/>
    <property type="match status" value="1"/>
</dbReference>
<evidence type="ECO:0000256" key="6">
    <source>
        <dbReference type="ARBA" id="ARBA00023136"/>
    </source>
</evidence>
<evidence type="ECO:0000313" key="13">
    <source>
        <dbReference type="EMBL" id="JAS28257.1"/>
    </source>
</evidence>
<feature type="transmembrane region" description="Helical" evidence="10">
    <location>
        <begin position="280"/>
        <end position="303"/>
    </location>
</feature>
<name>A0A1B6DRF1_9HEMI</name>
<dbReference type="PROSITE" id="PS00237">
    <property type="entry name" value="G_PROTEIN_RECEP_F1_1"/>
    <property type="match status" value="1"/>
</dbReference>
<evidence type="ECO:0000256" key="2">
    <source>
        <dbReference type="ARBA" id="ARBA00010663"/>
    </source>
</evidence>
<evidence type="ECO:0000256" key="1">
    <source>
        <dbReference type="ARBA" id="ARBA00004141"/>
    </source>
</evidence>
<protein>
    <recommendedName>
        <fullName evidence="11">G-protein coupled receptors family 1 profile domain-containing protein</fullName>
    </recommendedName>
</protein>
<dbReference type="EMBL" id="GEDC01021184">
    <property type="protein sequence ID" value="JAS16114.1"/>
    <property type="molecule type" value="Transcribed_RNA"/>
</dbReference>
<dbReference type="SUPFAM" id="SSF81321">
    <property type="entry name" value="Family A G protein-coupled receptor-like"/>
    <property type="match status" value="1"/>
</dbReference>
<dbReference type="Pfam" id="PF00001">
    <property type="entry name" value="7tm_1"/>
    <property type="match status" value="1"/>
</dbReference>
<evidence type="ECO:0000259" key="11">
    <source>
        <dbReference type="PROSITE" id="PS50262"/>
    </source>
</evidence>
<dbReference type="AlphaFoldDB" id="A0A1B6DRF1"/>
<dbReference type="PANTHER" id="PTHR24235:SF29">
    <property type="entry name" value="GH23382P"/>
    <property type="match status" value="1"/>
</dbReference>
<keyword evidence="4 10" id="KW-1133">Transmembrane helix</keyword>
<feature type="domain" description="G-protein coupled receptors family 1 profile" evidence="11">
    <location>
        <begin position="40"/>
        <end position="301"/>
    </location>
</feature>
<dbReference type="GO" id="GO:0016020">
    <property type="term" value="C:membrane"/>
    <property type="evidence" value="ECO:0007669"/>
    <property type="project" value="UniProtKB-SubCell"/>
</dbReference>
<dbReference type="PRINTS" id="PR00237">
    <property type="entry name" value="GPCRRHODOPSN"/>
</dbReference>
<evidence type="ECO:0000256" key="3">
    <source>
        <dbReference type="ARBA" id="ARBA00022692"/>
    </source>
</evidence>
<feature type="transmembrane region" description="Helical" evidence="10">
    <location>
        <begin position="61"/>
        <end position="86"/>
    </location>
</feature>
<dbReference type="InterPro" id="IPR000276">
    <property type="entry name" value="GPCR_Rhodpsn"/>
</dbReference>
<sequence>MNESYNETCDAYLPGPVPYLHFQILVHVLYPVIFIVSLLGNGLVCYVVYSSARMQTVTNFFIVNLAMGDLLMTVFCVPFSTIYILVLGFWPFGIIMCRAVSFCQAVSVFVSAYTLVAISFDRYIAIMWPLKPRMSKRQAKVIILGVWTVASLIASPILFVTVLIQPEVAPWFIKCDKVICIENWEEYGSLYSGMLMVLQYGIPLLVLLTTYTSIAIVVWGKRPPGEAENSRDQRMAKSKKKVIKMMMLIVVVFTSCWLPFNIFSIVRYHIETLGDWFYAPYLWFALHWLAMSHTCYNSIIYCWMNSRFRAGFSNVLHIFRKKYRQNRGNHSTLQRINTSTTYVSTRGDAPASLKTIIADKNFKNKFPILEDEEEM</sequence>
<dbReference type="PROSITE" id="PS50262">
    <property type="entry name" value="G_PROTEIN_RECEP_F1_2"/>
    <property type="match status" value="1"/>
</dbReference>
<comment type="subcellular location">
    <subcellularLocation>
        <location evidence="1">Membrane</location>
        <topology evidence="1">Multi-pass membrane protein</topology>
    </subcellularLocation>
</comment>
<feature type="transmembrane region" description="Helical" evidence="10">
    <location>
        <begin position="92"/>
        <end position="120"/>
    </location>
</feature>
<evidence type="ECO:0000256" key="9">
    <source>
        <dbReference type="RuleBase" id="RU000688"/>
    </source>
</evidence>
<keyword evidence="5 9" id="KW-0297">G-protein coupled receptor</keyword>
<evidence type="ECO:0000256" key="7">
    <source>
        <dbReference type="ARBA" id="ARBA00023170"/>
    </source>
</evidence>
<proteinExistence type="inferred from homology"/>
<keyword evidence="6 10" id="KW-0472">Membrane</keyword>
<dbReference type="InterPro" id="IPR017452">
    <property type="entry name" value="GPCR_Rhodpsn_7TM"/>
</dbReference>
<organism evidence="13">
    <name type="scientific">Clastoptera arizonana</name>
    <name type="common">Arizona spittle bug</name>
    <dbReference type="NCBI Taxonomy" id="38151"/>
    <lineage>
        <taxon>Eukaryota</taxon>
        <taxon>Metazoa</taxon>
        <taxon>Ecdysozoa</taxon>
        <taxon>Arthropoda</taxon>
        <taxon>Hexapoda</taxon>
        <taxon>Insecta</taxon>
        <taxon>Pterygota</taxon>
        <taxon>Neoptera</taxon>
        <taxon>Paraneoptera</taxon>
        <taxon>Hemiptera</taxon>
        <taxon>Auchenorrhyncha</taxon>
        <taxon>Cercopoidea</taxon>
        <taxon>Clastopteridae</taxon>
        <taxon>Clastoptera</taxon>
    </lineage>
</organism>
<feature type="transmembrane region" description="Helical" evidence="10">
    <location>
        <begin position="200"/>
        <end position="220"/>
    </location>
</feature>
<feature type="transmembrane region" description="Helical" evidence="10">
    <location>
        <begin position="28"/>
        <end position="49"/>
    </location>
</feature>
<keyword evidence="3 9" id="KW-0812">Transmembrane</keyword>
<dbReference type="PANTHER" id="PTHR24235">
    <property type="entry name" value="NEUROPEPTIDE Y RECEPTOR"/>
    <property type="match status" value="1"/>
</dbReference>
<keyword evidence="8 9" id="KW-0807">Transducer</keyword>
<evidence type="ECO:0000313" key="12">
    <source>
        <dbReference type="EMBL" id="JAS16114.1"/>
    </source>
</evidence>
<keyword evidence="7 9" id="KW-0675">Receptor</keyword>